<dbReference type="PANTHER" id="PTHR35130">
    <property type="entry name" value="MEDIATOR OF RNA POLYMERASE II TRANSCRIPTION SUBUNIT 16"/>
    <property type="match status" value="1"/>
</dbReference>
<feature type="compositionally biased region" description="Gly residues" evidence="1">
    <location>
        <begin position="875"/>
        <end position="889"/>
    </location>
</feature>
<protein>
    <recommendedName>
        <fullName evidence="4">Mediator of RNA polymerase II transcription subunit 16</fullName>
    </recommendedName>
</protein>
<dbReference type="Proteomes" id="UP000886520">
    <property type="component" value="Chromosome 25"/>
</dbReference>
<evidence type="ECO:0000256" key="1">
    <source>
        <dbReference type="SAM" id="MobiDB-lite"/>
    </source>
</evidence>
<name>A0A9D4U2P0_ADICA</name>
<dbReference type="InterPro" id="IPR038836">
    <property type="entry name" value="MED16"/>
</dbReference>
<feature type="compositionally biased region" description="Polar residues" evidence="1">
    <location>
        <begin position="766"/>
        <end position="777"/>
    </location>
</feature>
<comment type="caution">
    <text evidence="2">The sequence shown here is derived from an EMBL/GenBank/DDBJ whole genome shotgun (WGS) entry which is preliminary data.</text>
</comment>
<feature type="region of interest" description="Disordered" evidence="1">
    <location>
        <begin position="743"/>
        <end position="777"/>
    </location>
</feature>
<evidence type="ECO:0000313" key="3">
    <source>
        <dbReference type="Proteomes" id="UP000886520"/>
    </source>
</evidence>
<organism evidence="2 3">
    <name type="scientific">Adiantum capillus-veneris</name>
    <name type="common">Maidenhair fern</name>
    <dbReference type="NCBI Taxonomy" id="13818"/>
    <lineage>
        <taxon>Eukaryota</taxon>
        <taxon>Viridiplantae</taxon>
        <taxon>Streptophyta</taxon>
        <taxon>Embryophyta</taxon>
        <taxon>Tracheophyta</taxon>
        <taxon>Polypodiopsida</taxon>
        <taxon>Polypodiidae</taxon>
        <taxon>Polypodiales</taxon>
        <taxon>Pteridineae</taxon>
        <taxon>Pteridaceae</taxon>
        <taxon>Vittarioideae</taxon>
        <taxon>Adiantum</taxon>
    </lineage>
</organism>
<dbReference type="GO" id="GO:0016592">
    <property type="term" value="C:mediator complex"/>
    <property type="evidence" value="ECO:0007669"/>
    <property type="project" value="InterPro"/>
</dbReference>
<dbReference type="AlphaFoldDB" id="A0A9D4U2P0"/>
<dbReference type="GO" id="GO:0006355">
    <property type="term" value="P:regulation of DNA-templated transcription"/>
    <property type="evidence" value="ECO:0007669"/>
    <property type="project" value="InterPro"/>
</dbReference>
<gene>
    <name evidence="2" type="ORF">GOP47_0025763</name>
</gene>
<dbReference type="EMBL" id="JABFUD020000025">
    <property type="protein sequence ID" value="KAI5059444.1"/>
    <property type="molecule type" value="Genomic_DNA"/>
</dbReference>
<feature type="compositionally biased region" description="Low complexity" evidence="1">
    <location>
        <begin position="751"/>
        <end position="765"/>
    </location>
</feature>
<evidence type="ECO:0008006" key="4">
    <source>
        <dbReference type="Google" id="ProtNLM"/>
    </source>
</evidence>
<reference evidence="2" key="1">
    <citation type="submission" date="2021-01" db="EMBL/GenBank/DDBJ databases">
        <title>Adiantum capillus-veneris genome.</title>
        <authorList>
            <person name="Fang Y."/>
            <person name="Liao Q."/>
        </authorList>
    </citation>
    <scope>NUCLEOTIDE SEQUENCE</scope>
    <source>
        <strain evidence="2">H3</strain>
        <tissue evidence="2">Leaf</tissue>
    </source>
</reference>
<dbReference type="PANTHER" id="PTHR35130:SF1">
    <property type="entry name" value="MEDIATOR OF RNA POLYMERASE II TRANSCRIPTION SUBUNIT 16"/>
    <property type="match status" value="1"/>
</dbReference>
<dbReference type="SUPFAM" id="SSF101898">
    <property type="entry name" value="NHL repeat"/>
    <property type="match status" value="1"/>
</dbReference>
<accession>A0A9D4U2P0</accession>
<feature type="region of interest" description="Disordered" evidence="1">
    <location>
        <begin position="858"/>
        <end position="889"/>
    </location>
</feature>
<dbReference type="OrthoDB" id="2020837at2759"/>
<keyword evidence="3" id="KW-1185">Reference proteome</keyword>
<proteinExistence type="predicted"/>
<sequence>MLADLTVRRGSAAGSAVHWCAKSGLLACATEVCAKDARSTASPLFWIPIHIIHPERPTEHAVFNVTADSLCDYVQFLEWAPASCTRALLVGTSSGRVTIWMQPLQGAANAAQALNSWKCEHGWQQDQAVITKWLSGVAPYRWTPTTAGGLSKPSFEDRFISHQFRAPVRWPNFLCVCSVSLSGYVRLHWCQWPPLASTSKTNWFATKRGILGAGRIDLISADAIVSEAGTLLIAGVPIGNSSTVVIWEVAPLSTTIQGTAQQVTSRLASWPGIASLPAVLLSWHEGLESDMKAATDGATHLPGIELKGQTSSTNMRSQEPPASIDDANAPLLQCSVVSSLSACTTSENDILTTVGWGSGVSAVAFDPSKGGSILVLLLNEGRHSLPFPDEEPTLNGYRVQRWESSRQQIGVHPLFEPVAYSSTSPSTSTTVWRSTTDKSISINKKGEPSFLESIRSCNEPLENLSIDQPTTIKTCSKIVFSSHGGELAVVTAGGDVHVYSGSNLTPIDNYSLKVGILCAAPCFSSTGCCLSTVWHDTKKDCSVLKVSRIFPPALLAMQGATNSSTWERGLADRFWWSLVAEVDWWDAVGCTQSAVEENLVTFHKVIAVLDTDFHSLPLLSHRQHYGPALDRVKCRMLEGVDGSDVRAVVLDMQARLLLEMLGKGIEAALVNPATSIAEPWMATSEALIGLVHDVMTVEPALVSYIQPYIDAILDLASHFLTRLRRYASFCRTLATHAAGNQSLNASNTRLPNTAANAASSNPASSQGTQTSTTNANGTSSVQAWVQGAIAKVNNSTEGSVSLTSTGATGTVSPLQLSVSQSAFPGMPAVRLVGDCNFLHRLCQLLLFCFIFRRRQQTRGVPTGPRSLDAMEGSEEPGGGRSGRLGNGNAGQGYTSDEVKYLFLVSVTLCKKTSSLPHPMPKSQCGSANPLVRLHYPDGQYSVAPEVVEASLGQHMQLLPRPRGADSAGLLMRELELHPPAEDWSKRNLFGGPWAGALDLYLPSDEKESSITTADFQSPVAAFLGEEATKFRELWPRKRRLSERDTAFGLSTAVSMGSFTGFMGSRRDTITAVWKNSLHGVWHKCIRCGRQTGALAKPNSSITSTDVDAWWTGRYRGACPMCGGPWVQVV</sequence>
<evidence type="ECO:0000313" key="2">
    <source>
        <dbReference type="EMBL" id="KAI5059444.1"/>
    </source>
</evidence>